<organism evidence="1 2">
    <name type="scientific">Candidatus Nitrospira allomarina</name>
    <dbReference type="NCBI Taxonomy" id="3020900"/>
    <lineage>
        <taxon>Bacteria</taxon>
        <taxon>Pseudomonadati</taxon>
        <taxon>Nitrospirota</taxon>
        <taxon>Nitrospiria</taxon>
        <taxon>Nitrospirales</taxon>
        <taxon>Nitrospiraceae</taxon>
        <taxon>Nitrospira</taxon>
    </lineage>
</organism>
<gene>
    <name evidence="1" type="ORF">PP769_10730</name>
</gene>
<dbReference type="Proteomes" id="UP001302719">
    <property type="component" value="Chromosome"/>
</dbReference>
<accession>A0AA96GEU7</accession>
<sequence>MGPTKVIPKDGALYEVKTGKLVQDGLPTRTEQEAYVAQHYLVLPVIDKAGKPWALDGQPVYCLHGTQFETVDDQKVHLARCPDCGGMGIRDDEPLVESDCIRCVQCGHEFDTRLEMMEN</sequence>
<proteinExistence type="predicted"/>
<dbReference type="AlphaFoldDB" id="A0AA96GEU7"/>
<dbReference type="RefSeq" id="WP_312640047.1">
    <property type="nucleotide sequence ID" value="NZ_CP116967.1"/>
</dbReference>
<evidence type="ECO:0000313" key="1">
    <source>
        <dbReference type="EMBL" id="WNM56456.1"/>
    </source>
</evidence>
<keyword evidence="2" id="KW-1185">Reference proteome</keyword>
<name>A0AA96GEU7_9BACT</name>
<dbReference type="KEGG" id="nall:PP769_10730"/>
<dbReference type="EMBL" id="CP116967">
    <property type="protein sequence ID" value="WNM56456.1"/>
    <property type="molecule type" value="Genomic_DNA"/>
</dbReference>
<reference evidence="1 2" key="1">
    <citation type="submission" date="2023-01" db="EMBL/GenBank/DDBJ databases">
        <title>Cultivation and genomic characterization of new, ubiquitous marine nitrite-oxidizing bacteria from the Nitrospirales.</title>
        <authorList>
            <person name="Mueller A.J."/>
            <person name="Daebeler A."/>
            <person name="Herbold C.W."/>
            <person name="Kirkegaard R.H."/>
            <person name="Daims H."/>
        </authorList>
    </citation>
    <scope>NUCLEOTIDE SEQUENCE [LARGE SCALE GENOMIC DNA]</scope>
    <source>
        <strain evidence="1 2">VA</strain>
    </source>
</reference>
<protein>
    <submittedName>
        <fullName evidence="1">Uncharacterized protein</fullName>
    </submittedName>
</protein>
<evidence type="ECO:0000313" key="2">
    <source>
        <dbReference type="Proteomes" id="UP001302719"/>
    </source>
</evidence>